<feature type="domain" description="C2H2-type" evidence="5">
    <location>
        <begin position="349"/>
        <end position="372"/>
    </location>
</feature>
<dbReference type="GO" id="GO:0005524">
    <property type="term" value="F:ATP binding"/>
    <property type="evidence" value="ECO:0007669"/>
    <property type="project" value="UniProtKB-KW"/>
</dbReference>
<dbReference type="InterPro" id="IPR018022">
    <property type="entry name" value="IPT"/>
</dbReference>
<keyword evidence="7" id="KW-1185">Reference proteome</keyword>
<proteinExistence type="inferred from homology"/>
<gene>
    <name evidence="6" type="ORF">CBOVIS_LOCUS5233</name>
</gene>
<dbReference type="Gene3D" id="3.30.160.60">
    <property type="entry name" value="Classic Zinc Finger"/>
    <property type="match status" value="1"/>
</dbReference>
<reference evidence="6 7" key="1">
    <citation type="submission" date="2020-04" db="EMBL/GenBank/DDBJ databases">
        <authorList>
            <person name="Laetsch R D."/>
            <person name="Stevens L."/>
            <person name="Kumar S."/>
            <person name="Blaxter L. M."/>
        </authorList>
    </citation>
    <scope>NUCLEOTIDE SEQUENCE [LARGE SCALE GENOMIC DNA]</scope>
</reference>
<comment type="caution">
    <text evidence="6">The sequence shown here is derived from an EMBL/GenBank/DDBJ whole genome shotgun (WGS) entry which is preliminary data.</text>
</comment>
<evidence type="ECO:0000256" key="1">
    <source>
        <dbReference type="ARBA" id="ARBA00005842"/>
    </source>
</evidence>
<evidence type="ECO:0000256" key="2">
    <source>
        <dbReference type="ARBA" id="ARBA00022679"/>
    </source>
</evidence>
<accession>A0A8S1EKP0</accession>
<evidence type="ECO:0000313" key="7">
    <source>
        <dbReference type="Proteomes" id="UP000494206"/>
    </source>
</evidence>
<dbReference type="EMBL" id="CADEPM010000003">
    <property type="protein sequence ID" value="CAB3402640.1"/>
    <property type="molecule type" value="Genomic_DNA"/>
</dbReference>
<evidence type="ECO:0000259" key="5">
    <source>
        <dbReference type="Pfam" id="PF12874"/>
    </source>
</evidence>
<dbReference type="GO" id="GO:0006400">
    <property type="term" value="P:tRNA modification"/>
    <property type="evidence" value="ECO:0007669"/>
    <property type="project" value="TreeGrafter"/>
</dbReference>
<dbReference type="OrthoDB" id="775260at2759"/>
<dbReference type="Gene3D" id="3.40.50.300">
    <property type="entry name" value="P-loop containing nucleotide triphosphate hydrolases"/>
    <property type="match status" value="1"/>
</dbReference>
<dbReference type="SUPFAM" id="SSF52540">
    <property type="entry name" value="P-loop containing nucleoside triphosphate hydrolases"/>
    <property type="match status" value="1"/>
</dbReference>
<dbReference type="SUPFAM" id="SSF57667">
    <property type="entry name" value="beta-beta-alpha zinc fingers"/>
    <property type="match status" value="1"/>
</dbReference>
<dbReference type="PANTHER" id="PTHR11088:SF89">
    <property type="entry name" value="TRNA DIMETHYLALLYLTRANSFERASE"/>
    <property type="match status" value="1"/>
</dbReference>
<comment type="similarity">
    <text evidence="1">Belongs to the IPP transferase family.</text>
</comment>
<sequence length="388" mass="44550">MPRKDPIIFVIGCTGTGKSDLGVAIAKKYNGEIISVDSMQFYQGLDIATNKITVEEADGVPHHMMSFLDPSSTAGYHVHQFRSEALRLIDEIRDRYRIPILVGDDETSDTEFPENDLSNAELWEMLKKIDPESAKLIHPNRRKRVIRAIEVFRQTGKKKSELIKEQKSSENADLGGRLRYPDSLVIYMDAAPEVLEKRLDTRVEKMIRMGLKNELIAFYDKHKSFISSNSYGVMQCIGLKEFVPWLSLDTEQRESRQGIKLFEQGCEDVKLHTRQYARRQRRWYMSRLLRRSDGERKMASTKMIDTSDKSLIISTGMDIVDSWMSGINYFEEVPQGSRLNSVDANILKTCDVCNIIISGKNNWEKHIAGKPHRHRQKKFASQRTGITA</sequence>
<dbReference type="Gene3D" id="1.10.20.140">
    <property type="match status" value="1"/>
</dbReference>
<evidence type="ECO:0000313" key="6">
    <source>
        <dbReference type="EMBL" id="CAB3402640.1"/>
    </source>
</evidence>
<keyword evidence="4" id="KW-0067">ATP-binding</keyword>
<dbReference type="GO" id="GO:0005739">
    <property type="term" value="C:mitochondrion"/>
    <property type="evidence" value="ECO:0007669"/>
    <property type="project" value="TreeGrafter"/>
</dbReference>
<dbReference type="Pfam" id="PF01715">
    <property type="entry name" value="IPPT"/>
    <property type="match status" value="1"/>
</dbReference>
<dbReference type="Pfam" id="PF12874">
    <property type="entry name" value="zf-met"/>
    <property type="match status" value="1"/>
</dbReference>
<evidence type="ECO:0000256" key="4">
    <source>
        <dbReference type="ARBA" id="ARBA00022840"/>
    </source>
</evidence>
<dbReference type="AlphaFoldDB" id="A0A8S1EKP0"/>
<organism evidence="6 7">
    <name type="scientific">Caenorhabditis bovis</name>
    <dbReference type="NCBI Taxonomy" id="2654633"/>
    <lineage>
        <taxon>Eukaryota</taxon>
        <taxon>Metazoa</taxon>
        <taxon>Ecdysozoa</taxon>
        <taxon>Nematoda</taxon>
        <taxon>Chromadorea</taxon>
        <taxon>Rhabditida</taxon>
        <taxon>Rhabditina</taxon>
        <taxon>Rhabditomorpha</taxon>
        <taxon>Rhabditoidea</taxon>
        <taxon>Rhabditidae</taxon>
        <taxon>Peloderinae</taxon>
        <taxon>Caenorhabditis</taxon>
    </lineage>
</organism>
<evidence type="ECO:0000256" key="3">
    <source>
        <dbReference type="ARBA" id="ARBA00022741"/>
    </source>
</evidence>
<protein>
    <recommendedName>
        <fullName evidence="5">C2H2-type domain-containing protein</fullName>
    </recommendedName>
</protein>
<dbReference type="HAMAP" id="MF_00185">
    <property type="entry name" value="IPP_trans"/>
    <property type="match status" value="1"/>
</dbReference>
<name>A0A8S1EKP0_9PELO</name>
<dbReference type="InterPro" id="IPR036236">
    <property type="entry name" value="Znf_C2H2_sf"/>
</dbReference>
<keyword evidence="2" id="KW-0808">Transferase</keyword>
<dbReference type="InterPro" id="IPR039657">
    <property type="entry name" value="Dimethylallyltransferase"/>
</dbReference>
<dbReference type="GO" id="GO:0052381">
    <property type="term" value="F:tRNA dimethylallyltransferase activity"/>
    <property type="evidence" value="ECO:0007669"/>
    <property type="project" value="InterPro"/>
</dbReference>
<dbReference type="PANTHER" id="PTHR11088">
    <property type="entry name" value="TRNA DIMETHYLALLYLTRANSFERASE"/>
    <property type="match status" value="1"/>
</dbReference>
<dbReference type="InterPro" id="IPR013087">
    <property type="entry name" value="Znf_C2H2_type"/>
</dbReference>
<dbReference type="InterPro" id="IPR027417">
    <property type="entry name" value="P-loop_NTPase"/>
</dbReference>
<keyword evidence="3" id="KW-0547">Nucleotide-binding</keyword>
<dbReference type="Proteomes" id="UP000494206">
    <property type="component" value="Unassembled WGS sequence"/>
</dbReference>